<dbReference type="InterPro" id="IPR023811">
    <property type="entry name" value="CHP04076"/>
</dbReference>
<dbReference type="HOGENOM" id="CLU_170248_0_0_9"/>
<accession>D1PRY8</accession>
<dbReference type="EMBL" id="ACBY02000068">
    <property type="protein sequence ID" value="EFB74516.1"/>
    <property type="molecule type" value="Genomic_DNA"/>
</dbReference>
<evidence type="ECO:0008006" key="3">
    <source>
        <dbReference type="Google" id="ProtNLM"/>
    </source>
</evidence>
<dbReference type="Proteomes" id="UP000003438">
    <property type="component" value="Unassembled WGS sequence"/>
</dbReference>
<protein>
    <recommendedName>
        <fullName evidence="3">TIGR04076 family protein</fullName>
    </recommendedName>
</protein>
<dbReference type="OrthoDB" id="5518200at2"/>
<sequence>MKKPKITITLVDQKGTQGCHRGHRIGDSFDFDTQRGELCPMAMHVAFPYVDILRYGGKLPSQPDGSIRFCCPDVDVINVFKIQVEEGTE</sequence>
<dbReference type="STRING" id="411471.SUBVAR_07171"/>
<dbReference type="NCBIfam" id="TIGR04076">
    <property type="entry name" value="TIGR04076 family protein"/>
    <property type="match status" value="1"/>
</dbReference>
<keyword evidence="2" id="KW-1185">Reference proteome</keyword>
<comment type="caution">
    <text evidence="1">The sequence shown here is derived from an EMBL/GenBank/DDBJ whole genome shotgun (WGS) entry which is preliminary data.</text>
</comment>
<evidence type="ECO:0000313" key="1">
    <source>
        <dbReference type="EMBL" id="EFB74516.1"/>
    </source>
</evidence>
<dbReference type="AlphaFoldDB" id="D1PRY8"/>
<reference evidence="1" key="1">
    <citation type="submission" date="2009-12" db="EMBL/GenBank/DDBJ databases">
        <authorList>
            <person name="Weinstock G."/>
            <person name="Sodergren E."/>
            <person name="Clifton S."/>
            <person name="Fulton L."/>
            <person name="Fulton B."/>
            <person name="Courtney L."/>
            <person name="Fronick C."/>
            <person name="Harrison M."/>
            <person name="Strong C."/>
            <person name="Farmer C."/>
            <person name="Delahaunty K."/>
            <person name="Markovic C."/>
            <person name="Hall O."/>
            <person name="Minx P."/>
            <person name="Tomlinson C."/>
            <person name="Mitreva M."/>
            <person name="Nelson J."/>
            <person name="Hou S."/>
            <person name="Wollam A."/>
            <person name="Pepin K.H."/>
            <person name="Johnson M."/>
            <person name="Bhonagiri V."/>
            <person name="Nash W.E."/>
            <person name="Warren W."/>
            <person name="Chinwalla A."/>
            <person name="Mardis E.R."/>
            <person name="Wilson R.K."/>
        </authorList>
    </citation>
    <scope>NUCLEOTIDE SEQUENCE [LARGE SCALE GENOMIC DNA]</scope>
    <source>
        <strain evidence="1">DSM 15176</strain>
    </source>
</reference>
<evidence type="ECO:0000313" key="2">
    <source>
        <dbReference type="Proteomes" id="UP000003438"/>
    </source>
</evidence>
<proteinExistence type="predicted"/>
<gene>
    <name evidence="1" type="ORF">SUBVAR_07171</name>
</gene>
<dbReference type="RefSeq" id="WP_007048516.1">
    <property type="nucleotide sequence ID" value="NZ_GG704771.1"/>
</dbReference>
<dbReference type="eggNOG" id="ENOG5032TA9">
    <property type="taxonomic scope" value="Bacteria"/>
</dbReference>
<organism evidence="1 2">
    <name type="scientific">Subdoligranulum variabile DSM 15176</name>
    <dbReference type="NCBI Taxonomy" id="411471"/>
    <lineage>
        <taxon>Bacteria</taxon>
        <taxon>Bacillati</taxon>
        <taxon>Bacillota</taxon>
        <taxon>Clostridia</taxon>
        <taxon>Eubacteriales</taxon>
        <taxon>Oscillospiraceae</taxon>
        <taxon>Subdoligranulum</taxon>
    </lineage>
</organism>
<name>D1PRY8_9FIRM</name>